<dbReference type="AlphaFoldDB" id="A0A2P2IYF7"/>
<name>A0A2P2IYF7_RHIMU</name>
<protein>
    <submittedName>
        <fullName evidence="1">Uncharacterized protein</fullName>
    </submittedName>
</protein>
<sequence length="48" mass="5392">MPLISLIPQENILPTSLSLPDDNDFQFGLLVMQVLQQTSACPFFLLDK</sequence>
<accession>A0A2P2IYF7</accession>
<reference evidence="1" key="1">
    <citation type="submission" date="2018-02" db="EMBL/GenBank/DDBJ databases">
        <title>Rhizophora mucronata_Transcriptome.</title>
        <authorList>
            <person name="Meera S.P."/>
            <person name="Sreeshan A."/>
            <person name="Augustine A."/>
        </authorList>
    </citation>
    <scope>NUCLEOTIDE SEQUENCE</scope>
    <source>
        <tissue evidence="1">Leaf</tissue>
    </source>
</reference>
<dbReference type="EMBL" id="GGEC01005766">
    <property type="protein sequence ID" value="MBW86249.1"/>
    <property type="molecule type" value="Transcribed_RNA"/>
</dbReference>
<evidence type="ECO:0000313" key="1">
    <source>
        <dbReference type="EMBL" id="MBW86249.1"/>
    </source>
</evidence>
<proteinExistence type="predicted"/>
<organism evidence="1">
    <name type="scientific">Rhizophora mucronata</name>
    <name type="common">Asiatic mangrove</name>
    <dbReference type="NCBI Taxonomy" id="61149"/>
    <lineage>
        <taxon>Eukaryota</taxon>
        <taxon>Viridiplantae</taxon>
        <taxon>Streptophyta</taxon>
        <taxon>Embryophyta</taxon>
        <taxon>Tracheophyta</taxon>
        <taxon>Spermatophyta</taxon>
        <taxon>Magnoliopsida</taxon>
        <taxon>eudicotyledons</taxon>
        <taxon>Gunneridae</taxon>
        <taxon>Pentapetalae</taxon>
        <taxon>rosids</taxon>
        <taxon>fabids</taxon>
        <taxon>Malpighiales</taxon>
        <taxon>Rhizophoraceae</taxon>
        <taxon>Rhizophora</taxon>
    </lineage>
</organism>